<accession>A0A0U4IQF9</accession>
<dbReference type="EMBL" id="KU160671">
    <property type="protein sequence ID" value="ALY10703.1"/>
    <property type="molecule type" value="Genomic_DNA"/>
</dbReference>
<gene>
    <name evidence="1" type="primary">38</name>
    <name evidence="1" type="ORF">VULTURE_38</name>
</gene>
<evidence type="ECO:0000313" key="1">
    <source>
        <dbReference type="EMBL" id="ALY10703.1"/>
    </source>
</evidence>
<evidence type="ECO:0000313" key="2">
    <source>
        <dbReference type="Proteomes" id="UP000224419"/>
    </source>
</evidence>
<protein>
    <submittedName>
        <fullName evidence="1">Uncharacterized protein</fullName>
    </submittedName>
</protein>
<name>A0A0U4IQF9_9CAUD</name>
<sequence length="66" mass="6985">MPKLTKQRIAATVIENADPKDLGYIAGQLIAANMTLSMGVPHAAVVANFKKTADKEEAKLATDTDS</sequence>
<reference evidence="1 2" key="1">
    <citation type="submission" date="2015-11" db="EMBL/GenBank/DDBJ databases">
        <authorList>
            <person name="Chudoff D."/>
            <person name="Farina J."/>
            <person name="Dunbar D."/>
            <person name="Bradley K.W."/>
            <person name="Asai D.J."/>
            <person name="Jacobs-Sera D."/>
            <person name="Guerrero C.A."/>
            <person name="Bowman C.A."/>
            <person name="Russell D.A."/>
            <person name="Pope W.H."/>
            <person name="Hatfull G.F."/>
        </authorList>
    </citation>
    <scope>NUCLEOTIDE SEQUENCE [LARGE SCALE GENOMIC DNA]</scope>
</reference>
<organism evidence="1 2">
    <name type="scientific">Arthrobacter phage Vulture</name>
    <dbReference type="NCBI Taxonomy" id="1772321"/>
    <lineage>
        <taxon>Viruses</taxon>
        <taxon>Duplodnaviria</taxon>
        <taxon>Heunggongvirae</taxon>
        <taxon>Uroviricota</taxon>
        <taxon>Caudoviricetes</taxon>
        <taxon>Korravirus</taxon>
        <taxon>Korravirus hunterdalle</taxon>
    </lineage>
</organism>
<proteinExistence type="predicted"/>
<dbReference type="Proteomes" id="UP000224419">
    <property type="component" value="Genome"/>
</dbReference>